<evidence type="ECO:0000259" key="5">
    <source>
        <dbReference type="Pfam" id="PF22780"/>
    </source>
</evidence>
<dbReference type="InterPro" id="IPR004792">
    <property type="entry name" value="BaiN-like"/>
</dbReference>
<dbReference type="PANTHER" id="PTHR42887:SF2">
    <property type="entry name" value="OS12G0638800 PROTEIN"/>
    <property type="match status" value="1"/>
</dbReference>
<evidence type="ECO:0000256" key="1">
    <source>
        <dbReference type="ARBA" id="ARBA00001974"/>
    </source>
</evidence>
<reference evidence="6 7" key="1">
    <citation type="journal article" date="2021" name="ISME Commun">
        <title>Automated analysis of genomic sequences facilitates high-throughput and comprehensive description of bacteria.</title>
        <authorList>
            <person name="Hitch T.C.A."/>
        </authorList>
    </citation>
    <scope>NUCLEOTIDE SEQUENCE [LARGE SCALE GENOMIC DNA]</scope>
    <source>
        <strain evidence="6 7">Sanger_29</strain>
    </source>
</reference>
<feature type="domain" description="RsdA/BaiN/AoA(So)-like insert" evidence="5">
    <location>
        <begin position="188"/>
        <end position="349"/>
    </location>
</feature>
<dbReference type="Pfam" id="PF03486">
    <property type="entry name" value="HI0933_like"/>
    <property type="match status" value="1"/>
</dbReference>
<dbReference type="PANTHER" id="PTHR42887">
    <property type="entry name" value="OS12G0638800 PROTEIN"/>
    <property type="match status" value="1"/>
</dbReference>
<evidence type="ECO:0000313" key="6">
    <source>
        <dbReference type="EMBL" id="MCU6723928.1"/>
    </source>
</evidence>
<dbReference type="PRINTS" id="PR00411">
    <property type="entry name" value="PNDRDTASEI"/>
</dbReference>
<dbReference type="PRINTS" id="PR00368">
    <property type="entry name" value="FADPNR"/>
</dbReference>
<proteinExistence type="predicted"/>
<accession>A0ABT2SHE7</accession>
<keyword evidence="2" id="KW-0285">Flavoprotein</keyword>
<name>A0ABT2SHE7_9FIRM</name>
<comment type="cofactor">
    <cofactor evidence="1">
        <name>FAD</name>
        <dbReference type="ChEBI" id="CHEBI:57692"/>
    </cofactor>
</comment>
<feature type="domain" description="RsdA/BaiN/AoA(So)-like Rossmann fold-like" evidence="4">
    <location>
        <begin position="3"/>
        <end position="402"/>
    </location>
</feature>
<dbReference type="SUPFAM" id="SSF160996">
    <property type="entry name" value="HI0933 insert domain-like"/>
    <property type="match status" value="1"/>
</dbReference>
<keyword evidence="3" id="KW-0274">FAD</keyword>
<gene>
    <name evidence="6" type="ORF">OCV47_00920</name>
</gene>
<comment type="caution">
    <text evidence="6">The sequence shown here is derived from an EMBL/GenBank/DDBJ whole genome shotgun (WGS) entry which is preliminary data.</text>
</comment>
<sequence>MKSIIVIGGGASGLMAAIAAAREGARVTVLEAMDKPAKKLLMTGNGRCNLTSLDFSREDCYRGGNRMFCQQVLSQFDHHSTMQFFEEMGLLLQNRGSGVYPLTDQASSVADRLLLEIQKLSVKLKCRGKVTAIEKKEGKWTVYTESWHYEADAVILACGSQAVPATGSDGSGYALARMCGHTIQKPFPALVPLKCQESFVKKMAGLRTRAVIDMEIWPSDGSTVQQFSESGELQWTEYGISGIVVFQLSRYASATLQQKGRVQVSVDCLPSVTEERLFDLLYKKKEKESIGDRLTGILPKKMIPVILELCQIRKASDRPDETQIKRICKMIKHLPLTVTGTRSFEQAQVCGGGVTLSEIDPCTMESRIISGLYLTGELMDVDGICGGYNLQWAWSTGYLAGKSSAVKVTSHKKGEDHD</sequence>
<protein>
    <submittedName>
        <fullName evidence="6">NAD(P)/FAD-dependent oxidoreductase</fullName>
    </submittedName>
</protein>
<dbReference type="InterPro" id="IPR055178">
    <property type="entry name" value="RsdA/BaiN/AoA(So)-like_dom"/>
</dbReference>
<evidence type="ECO:0000259" key="4">
    <source>
        <dbReference type="Pfam" id="PF03486"/>
    </source>
</evidence>
<dbReference type="SUPFAM" id="SSF51905">
    <property type="entry name" value="FAD/NAD(P)-binding domain"/>
    <property type="match status" value="1"/>
</dbReference>
<dbReference type="Gene3D" id="3.50.50.60">
    <property type="entry name" value="FAD/NAD(P)-binding domain"/>
    <property type="match status" value="1"/>
</dbReference>
<dbReference type="InterPro" id="IPR023166">
    <property type="entry name" value="BaiN-like_dom_sf"/>
</dbReference>
<dbReference type="Proteomes" id="UP001652338">
    <property type="component" value="Unassembled WGS sequence"/>
</dbReference>
<organism evidence="6 7">
    <name type="scientific">Muricoprocola aceti</name>
    <dbReference type="NCBI Taxonomy" id="2981772"/>
    <lineage>
        <taxon>Bacteria</taxon>
        <taxon>Bacillati</taxon>
        <taxon>Bacillota</taxon>
        <taxon>Clostridia</taxon>
        <taxon>Lachnospirales</taxon>
        <taxon>Lachnospiraceae</taxon>
        <taxon>Muricoprocola</taxon>
    </lineage>
</organism>
<dbReference type="Gene3D" id="2.40.30.10">
    <property type="entry name" value="Translation factors"/>
    <property type="match status" value="1"/>
</dbReference>
<keyword evidence="7" id="KW-1185">Reference proteome</keyword>
<evidence type="ECO:0000256" key="3">
    <source>
        <dbReference type="ARBA" id="ARBA00022827"/>
    </source>
</evidence>
<dbReference type="RefSeq" id="WP_262653111.1">
    <property type="nucleotide sequence ID" value="NZ_JAOQKE010000001.1"/>
</dbReference>
<dbReference type="InterPro" id="IPR036188">
    <property type="entry name" value="FAD/NAD-bd_sf"/>
</dbReference>
<dbReference type="NCBIfam" id="TIGR00275">
    <property type="entry name" value="aminoacetone oxidase family FAD-binding enzyme"/>
    <property type="match status" value="1"/>
</dbReference>
<dbReference type="Gene3D" id="1.10.8.260">
    <property type="entry name" value="HI0933 insert domain-like"/>
    <property type="match status" value="1"/>
</dbReference>
<dbReference type="EMBL" id="JAOQKE010000001">
    <property type="protein sequence ID" value="MCU6723928.1"/>
    <property type="molecule type" value="Genomic_DNA"/>
</dbReference>
<dbReference type="InterPro" id="IPR057661">
    <property type="entry name" value="RsdA/BaiN/AoA(So)_Rossmann"/>
</dbReference>
<dbReference type="Pfam" id="PF22780">
    <property type="entry name" value="HI0933_like_1st"/>
    <property type="match status" value="1"/>
</dbReference>
<evidence type="ECO:0000313" key="7">
    <source>
        <dbReference type="Proteomes" id="UP001652338"/>
    </source>
</evidence>
<evidence type="ECO:0000256" key="2">
    <source>
        <dbReference type="ARBA" id="ARBA00022630"/>
    </source>
</evidence>